<dbReference type="SUPFAM" id="SSF54060">
    <property type="entry name" value="His-Me finger endonucleases"/>
    <property type="match status" value="1"/>
</dbReference>
<accession>A0A1M5PPL3</accession>
<reference evidence="2 3" key="1">
    <citation type="submission" date="2016-11" db="EMBL/GenBank/DDBJ databases">
        <authorList>
            <person name="Jaros S."/>
            <person name="Januszkiewicz K."/>
            <person name="Wedrychowicz H."/>
        </authorList>
    </citation>
    <scope>NUCLEOTIDE SEQUENCE [LARGE SCALE GENOMIC DNA]</scope>
    <source>
        <strain evidence="2 3">GAS138</strain>
    </source>
</reference>
<evidence type="ECO:0000259" key="1">
    <source>
        <dbReference type="Pfam" id="PF13392"/>
    </source>
</evidence>
<dbReference type="GO" id="GO:0004519">
    <property type="term" value="F:endonuclease activity"/>
    <property type="evidence" value="ECO:0007669"/>
    <property type="project" value="UniProtKB-KW"/>
</dbReference>
<keyword evidence="2" id="KW-0378">Hydrolase</keyword>
<evidence type="ECO:0000313" key="2">
    <source>
        <dbReference type="EMBL" id="SHH03712.1"/>
    </source>
</evidence>
<proteinExistence type="predicted"/>
<dbReference type="Gene3D" id="3.90.75.20">
    <property type="match status" value="1"/>
</dbReference>
<organism evidence="2 3">
    <name type="scientific">Bradyrhizobium erythrophlei</name>
    <dbReference type="NCBI Taxonomy" id="1437360"/>
    <lineage>
        <taxon>Bacteria</taxon>
        <taxon>Pseudomonadati</taxon>
        <taxon>Pseudomonadota</taxon>
        <taxon>Alphaproteobacteria</taxon>
        <taxon>Hyphomicrobiales</taxon>
        <taxon>Nitrobacteraceae</taxon>
        <taxon>Bradyrhizobium</taxon>
    </lineage>
</organism>
<name>A0A1M5PPL3_9BRAD</name>
<dbReference type="OrthoDB" id="6631788at2"/>
<gene>
    <name evidence="2" type="ORF">SAMN05443248_3457</name>
</gene>
<dbReference type="AlphaFoldDB" id="A0A1M5PPL3"/>
<dbReference type="EMBL" id="LT670817">
    <property type="protein sequence ID" value="SHH03712.1"/>
    <property type="molecule type" value="Genomic_DNA"/>
</dbReference>
<dbReference type="RefSeq" id="WP_079602449.1">
    <property type="nucleotide sequence ID" value="NZ_LT670817.1"/>
</dbReference>
<protein>
    <submittedName>
        <fullName evidence="2">HNH endonuclease</fullName>
    </submittedName>
</protein>
<dbReference type="Pfam" id="PF13392">
    <property type="entry name" value="HNH_3"/>
    <property type="match status" value="1"/>
</dbReference>
<dbReference type="Proteomes" id="UP000189796">
    <property type="component" value="Chromosome I"/>
</dbReference>
<dbReference type="InterPro" id="IPR044925">
    <property type="entry name" value="His-Me_finger_sf"/>
</dbReference>
<evidence type="ECO:0000313" key="3">
    <source>
        <dbReference type="Proteomes" id="UP000189796"/>
    </source>
</evidence>
<keyword evidence="2" id="KW-0540">Nuclease</keyword>
<sequence length="135" mass="15494">MNDNNEIWRPIPRLPEYLASALGRVMRLPHLAPLPKGGFRVYGGVPTTGTWDPEELRFVLVYKGKTHKVHVLVCEAFHGAKPFEEAVVMHLDEDSSNNKPSNLEWGTQKQNLNFPGFKRLRSELSLKMWEERRAA</sequence>
<dbReference type="InterPro" id="IPR003615">
    <property type="entry name" value="HNH_nuc"/>
</dbReference>
<keyword evidence="2" id="KW-0255">Endonuclease</keyword>
<feature type="domain" description="HNH nuclease" evidence="1">
    <location>
        <begin position="68"/>
        <end position="111"/>
    </location>
</feature>